<dbReference type="Gene3D" id="3.30.70.1430">
    <property type="entry name" value="Multidrug efflux transporter AcrB pore domain"/>
    <property type="match status" value="2"/>
</dbReference>
<comment type="subcellular location">
    <subcellularLocation>
        <location evidence="1">Cell inner membrane</location>
        <topology evidence="1">Multi-pass membrane protein</topology>
    </subcellularLocation>
</comment>
<sequence>MFLSDISVKRPVLAAVMSMLIVLAGVVAFLQLSIREYPDTDPPIVSVETVYRGAAANVIESRITQVIEDRISGIEGVQTITSRSEDGESDISIEFRPGRSIDEAANDVRDRIGGVLDELPDDADPPEVRKVDADASPIIWFNITAPGWTSLQISDYVDRYLVDRFSSLDGVARVLIGGEARPSMRVWLNAPKLAAYSLTPNDVENALRGQNVELPAGRIEAVNQNVTLRVNRPYTTAQQFRELVVGRGDGGYLVRLGDVARVEEGPENPYSTFRSNGVPGVGIGVIRQSGANALAVAQAAKDVAAQLGSSLPQGMAIDVSNDSSLFIERAISNVYETLAEAAFLVVVVIFVFLGSARATLIPAITVPICLLATFAVLWVFGFSINLLTLLALVLAIGLVVDDAIVVLENVYHRIEQGEPPLTAAFKGTRQVGFAVLASTAVVCAVFVPVMFLAGTTGLLFRELAAAMIGAVAFSGFLALTLTPMLCSKMIRKETRKGLSGWLQTRFERLESRYDALIGKALLRPLPTFIGVGVMIAVAGGLFLTLRSELAPAEDTGAFMVSLSAPEGTGFNQMDSYVRQAEKIVLPMVEDGPVRRAIGRTPGSFSASEDFNNGRIIVFLQPWEERDQTTQEVVNEVNKGLATIPGVRGNATQPSSLGRGRGQPINFVIAGGSYAELAKARDRIIAAAARNPGILDLDSDYKATKPQLLLDVDTTRAGDLGVSVDAISQALQTMMGSRRVTTYVERGEEYRVVVQADAEGRANERDLTNVYVRSRSDTLVPLSNLVSFRDAADARELGRYNKMRAITLTGSLASGYTLGEALDFLENEAAGSPEVTAVGYRGESQSYKETGGSIALVLALTILLIYLLLAAQFESFVHPGVIITTVPLAVAGGVIGLALMGQTLNLYSQIGIVMLVGLAAKNGILIVEFANQLRDEGHDILEATRIASVRRLRPILMTSIATVAGALPLMLATGAGAAARRSIGVVVVSGVSLATLITLLLIPILYLRLGRNTGSPQAVARKLDAELSRVNAGEGK</sequence>
<evidence type="ECO:0000256" key="8">
    <source>
        <dbReference type="SAM" id="Phobius"/>
    </source>
</evidence>
<dbReference type="Gene3D" id="3.30.70.1320">
    <property type="entry name" value="Multidrug efflux transporter AcrB pore domain like"/>
    <property type="match status" value="1"/>
</dbReference>
<dbReference type="Proteomes" id="UP000182063">
    <property type="component" value="Chromosome"/>
</dbReference>
<dbReference type="Gene3D" id="3.30.2090.10">
    <property type="entry name" value="Multidrug efflux transporter AcrB TolC docking domain, DN and DC subdomains"/>
    <property type="match status" value="2"/>
</dbReference>
<feature type="transmembrane region" description="Helical" evidence="8">
    <location>
        <begin position="12"/>
        <end position="34"/>
    </location>
</feature>
<dbReference type="SUPFAM" id="SSF82866">
    <property type="entry name" value="Multidrug efflux transporter AcrB transmembrane domain"/>
    <property type="match status" value="2"/>
</dbReference>
<feature type="transmembrane region" description="Helical" evidence="8">
    <location>
        <begin position="431"/>
        <end position="451"/>
    </location>
</feature>
<feature type="transmembrane region" description="Helical" evidence="8">
    <location>
        <begin position="850"/>
        <end position="868"/>
    </location>
</feature>
<dbReference type="PRINTS" id="PR00702">
    <property type="entry name" value="ACRIFLAVINRP"/>
</dbReference>
<keyword evidence="3" id="KW-1003">Cell membrane</keyword>
<feature type="transmembrane region" description="Helical" evidence="8">
    <location>
        <begin position="386"/>
        <end position="410"/>
    </location>
</feature>
<evidence type="ECO:0000256" key="4">
    <source>
        <dbReference type="ARBA" id="ARBA00022519"/>
    </source>
</evidence>
<feature type="transmembrane region" description="Helical" evidence="8">
    <location>
        <begin position="463"/>
        <end position="486"/>
    </location>
</feature>
<keyword evidence="10" id="KW-1185">Reference proteome</keyword>
<evidence type="ECO:0000256" key="2">
    <source>
        <dbReference type="ARBA" id="ARBA00022448"/>
    </source>
</evidence>
<dbReference type="GO" id="GO:0042910">
    <property type="term" value="F:xenobiotic transmembrane transporter activity"/>
    <property type="evidence" value="ECO:0007669"/>
    <property type="project" value="TreeGrafter"/>
</dbReference>
<reference evidence="10" key="1">
    <citation type="submission" date="2016-11" db="EMBL/GenBank/DDBJ databases">
        <title>Complete Genome Sequence of alachlor-degrading Sphingomonas sp. strain JJ-A5.</title>
        <authorList>
            <person name="Lee H."/>
            <person name="Ka J.-O."/>
        </authorList>
    </citation>
    <scope>NUCLEOTIDE SEQUENCE [LARGE SCALE GENOMIC DNA]</scope>
    <source>
        <strain evidence="10">JJ-A5</strain>
    </source>
</reference>
<dbReference type="Gene3D" id="3.30.70.1440">
    <property type="entry name" value="Multidrug efflux transporter AcrB pore domain"/>
    <property type="match status" value="1"/>
</dbReference>
<dbReference type="EMBL" id="CP018221">
    <property type="protein sequence ID" value="API58022.1"/>
    <property type="molecule type" value="Genomic_DNA"/>
</dbReference>
<keyword evidence="5 8" id="KW-0812">Transmembrane</keyword>
<dbReference type="KEGG" id="sphj:BSL82_00820"/>
<dbReference type="InterPro" id="IPR027463">
    <property type="entry name" value="AcrB_DN_DC_subdom"/>
</dbReference>
<dbReference type="GO" id="GO:0005886">
    <property type="term" value="C:plasma membrane"/>
    <property type="evidence" value="ECO:0007669"/>
    <property type="project" value="UniProtKB-SubCell"/>
</dbReference>
<evidence type="ECO:0000313" key="10">
    <source>
        <dbReference type="Proteomes" id="UP000182063"/>
    </source>
</evidence>
<keyword evidence="2" id="KW-0813">Transport</keyword>
<dbReference type="PANTHER" id="PTHR32063:SF14">
    <property type="entry name" value="BLL4319 PROTEIN"/>
    <property type="match status" value="1"/>
</dbReference>
<evidence type="ECO:0000256" key="6">
    <source>
        <dbReference type="ARBA" id="ARBA00022989"/>
    </source>
</evidence>
<feature type="transmembrane region" description="Helical" evidence="8">
    <location>
        <begin position="954"/>
        <end position="976"/>
    </location>
</feature>
<dbReference type="RefSeq" id="WP_072595598.1">
    <property type="nucleotide sequence ID" value="NZ_CP018221.1"/>
</dbReference>
<dbReference type="OrthoDB" id="9807350at2"/>
<dbReference type="Gene3D" id="1.20.1640.10">
    <property type="entry name" value="Multidrug efflux transporter AcrB transmembrane domain"/>
    <property type="match status" value="2"/>
</dbReference>
<dbReference type="Pfam" id="PF00873">
    <property type="entry name" value="ACR_tran"/>
    <property type="match status" value="1"/>
</dbReference>
<evidence type="ECO:0000256" key="3">
    <source>
        <dbReference type="ARBA" id="ARBA00022475"/>
    </source>
</evidence>
<proteinExistence type="predicted"/>
<evidence type="ECO:0000256" key="7">
    <source>
        <dbReference type="ARBA" id="ARBA00023136"/>
    </source>
</evidence>
<feature type="transmembrane region" description="Helical" evidence="8">
    <location>
        <begin position="360"/>
        <end position="380"/>
    </location>
</feature>
<feature type="transmembrane region" description="Helical" evidence="8">
    <location>
        <begin position="880"/>
        <end position="899"/>
    </location>
</feature>
<accession>A0A1L3ZQW9</accession>
<keyword evidence="6 8" id="KW-1133">Transmembrane helix</keyword>
<name>A0A1L3ZQW9_9SPHN</name>
<organism evidence="9 10">
    <name type="scientific">Tardibacter chloracetimidivorans</name>
    <dbReference type="NCBI Taxonomy" id="1921510"/>
    <lineage>
        <taxon>Bacteria</taxon>
        <taxon>Pseudomonadati</taxon>
        <taxon>Pseudomonadota</taxon>
        <taxon>Alphaproteobacteria</taxon>
        <taxon>Sphingomonadales</taxon>
        <taxon>Sphingomonadaceae</taxon>
        <taxon>Tardibacter</taxon>
    </lineage>
</organism>
<feature type="transmembrane region" description="Helical" evidence="8">
    <location>
        <begin position="525"/>
        <end position="545"/>
    </location>
</feature>
<dbReference type="PANTHER" id="PTHR32063">
    <property type="match status" value="1"/>
</dbReference>
<evidence type="ECO:0000256" key="1">
    <source>
        <dbReference type="ARBA" id="ARBA00004429"/>
    </source>
</evidence>
<dbReference type="STRING" id="1921510.BSL82_00820"/>
<keyword evidence="7 8" id="KW-0472">Membrane</keyword>
<feature type="transmembrane region" description="Helical" evidence="8">
    <location>
        <begin position="334"/>
        <end position="353"/>
    </location>
</feature>
<feature type="transmembrane region" description="Helical" evidence="8">
    <location>
        <begin position="982"/>
        <end position="1006"/>
    </location>
</feature>
<keyword evidence="4" id="KW-0997">Cell inner membrane</keyword>
<dbReference type="SUPFAM" id="SSF82693">
    <property type="entry name" value="Multidrug efflux transporter AcrB pore domain, PN1, PN2, PC1 and PC2 subdomains"/>
    <property type="match status" value="3"/>
</dbReference>
<dbReference type="AlphaFoldDB" id="A0A1L3ZQW9"/>
<evidence type="ECO:0000256" key="5">
    <source>
        <dbReference type="ARBA" id="ARBA00022692"/>
    </source>
</evidence>
<dbReference type="InterPro" id="IPR001036">
    <property type="entry name" value="Acrflvin-R"/>
</dbReference>
<feature type="transmembrane region" description="Helical" evidence="8">
    <location>
        <begin position="905"/>
        <end position="926"/>
    </location>
</feature>
<dbReference type="FunFam" id="1.20.1640.10:FF:000001">
    <property type="entry name" value="Efflux pump membrane transporter"/>
    <property type="match status" value="1"/>
</dbReference>
<dbReference type="SUPFAM" id="SSF82714">
    <property type="entry name" value="Multidrug efflux transporter AcrB TolC docking domain, DN and DC subdomains"/>
    <property type="match status" value="2"/>
</dbReference>
<protein>
    <submittedName>
        <fullName evidence="9">Multidrug transporter AcrB</fullName>
    </submittedName>
</protein>
<evidence type="ECO:0000313" key="9">
    <source>
        <dbReference type="EMBL" id="API58022.1"/>
    </source>
</evidence>
<gene>
    <name evidence="9" type="ORF">BSL82_00820</name>
</gene>